<evidence type="ECO:0000313" key="2">
    <source>
        <dbReference type="Proteomes" id="UP000321026"/>
    </source>
</evidence>
<accession>A0A5C7JBL5</accession>
<name>A0A5C7JBL5_9BACT</name>
<dbReference type="Proteomes" id="UP000321026">
    <property type="component" value="Unassembled WGS sequence"/>
</dbReference>
<dbReference type="AlphaFoldDB" id="A0A5C7JBL5"/>
<sequence>MKILGLSNNQWKEMYIFYVFRERQEPSTIFQIYEFWHEQRIDSPIDCVRIASQYIEAANNVTDVTPLYKMLDRFSQKAAHGRL</sequence>
<reference evidence="1 2" key="1">
    <citation type="submission" date="2018-09" db="EMBL/GenBank/DDBJ databases">
        <title>Metagenome Assembled Genomes from an Advanced Water Purification Facility.</title>
        <authorList>
            <person name="Stamps B.W."/>
            <person name="Spear J.R."/>
        </authorList>
    </citation>
    <scope>NUCLEOTIDE SEQUENCE [LARGE SCALE GENOMIC DNA]</scope>
    <source>
        <strain evidence="1">Bin_63_2</strain>
    </source>
</reference>
<comment type="caution">
    <text evidence="1">The sequence shown here is derived from an EMBL/GenBank/DDBJ whole genome shotgun (WGS) entry which is preliminary data.</text>
</comment>
<evidence type="ECO:0000313" key="1">
    <source>
        <dbReference type="EMBL" id="TXG78392.1"/>
    </source>
</evidence>
<gene>
    <name evidence="1" type="ORF">E6Q11_01085</name>
</gene>
<proteinExistence type="predicted"/>
<dbReference type="EMBL" id="SSDS01000017">
    <property type="protein sequence ID" value="TXG78392.1"/>
    <property type="molecule type" value="Genomic_DNA"/>
</dbReference>
<protein>
    <submittedName>
        <fullName evidence="1">Uncharacterized protein</fullName>
    </submittedName>
</protein>
<organism evidence="1 2">
    <name type="scientific">Candidatus Dojkabacteria bacterium</name>
    <dbReference type="NCBI Taxonomy" id="2099670"/>
    <lineage>
        <taxon>Bacteria</taxon>
        <taxon>Candidatus Dojkabacteria</taxon>
    </lineage>
</organism>